<proteinExistence type="predicted"/>
<dbReference type="GO" id="GO:0008840">
    <property type="term" value="F:4-hydroxy-tetrahydrodipicolinate synthase activity"/>
    <property type="evidence" value="ECO:0007669"/>
    <property type="project" value="TreeGrafter"/>
</dbReference>
<dbReference type="CDD" id="cd00408">
    <property type="entry name" value="DHDPS-like"/>
    <property type="match status" value="1"/>
</dbReference>
<gene>
    <name evidence="3" type="ORF">OGATHE_004178</name>
</gene>
<evidence type="ECO:0008006" key="5">
    <source>
        <dbReference type="Google" id="ProtNLM"/>
    </source>
</evidence>
<accession>A0A9P8P4Z7</accession>
<dbReference type="AlphaFoldDB" id="A0A9P8P4Z7"/>
<name>A0A9P8P4Z7_9ASCO</name>
<evidence type="ECO:0000313" key="4">
    <source>
        <dbReference type="Proteomes" id="UP000788993"/>
    </source>
</evidence>
<dbReference type="InterPro" id="IPR013785">
    <property type="entry name" value="Aldolase_TIM"/>
</dbReference>
<dbReference type="Pfam" id="PF00701">
    <property type="entry name" value="DHDPS"/>
    <property type="match status" value="1"/>
</dbReference>
<dbReference type="PANTHER" id="PTHR12128:SF68">
    <property type="entry name" value="DIHYDRODIPICOLINATE SYNTHETASE"/>
    <property type="match status" value="1"/>
</dbReference>
<protein>
    <recommendedName>
        <fullName evidence="5">Dihydrodipicolinate synthase</fullName>
    </recommendedName>
</protein>
<dbReference type="Gene3D" id="3.20.20.70">
    <property type="entry name" value="Aldolase class I"/>
    <property type="match status" value="1"/>
</dbReference>
<dbReference type="SUPFAM" id="SSF51569">
    <property type="entry name" value="Aldolase"/>
    <property type="match status" value="1"/>
</dbReference>
<dbReference type="PROSITE" id="PS00665">
    <property type="entry name" value="DHDPS_1"/>
    <property type="match status" value="1"/>
</dbReference>
<keyword evidence="1" id="KW-0456">Lyase</keyword>
<dbReference type="Proteomes" id="UP000788993">
    <property type="component" value="Unassembled WGS sequence"/>
</dbReference>
<evidence type="ECO:0000313" key="3">
    <source>
        <dbReference type="EMBL" id="KAH3665362.1"/>
    </source>
</evidence>
<evidence type="ECO:0000256" key="1">
    <source>
        <dbReference type="ARBA" id="ARBA00023239"/>
    </source>
</evidence>
<reference evidence="3" key="1">
    <citation type="journal article" date="2021" name="Open Biol.">
        <title>Shared evolutionary footprints suggest mitochondrial oxidative damage underlies multiple complex I losses in fungi.</title>
        <authorList>
            <person name="Schikora-Tamarit M.A."/>
            <person name="Marcet-Houben M."/>
            <person name="Nosek J."/>
            <person name="Gabaldon T."/>
        </authorList>
    </citation>
    <scope>NUCLEOTIDE SEQUENCE</scope>
    <source>
        <strain evidence="3">NCAIM Y.01608</strain>
    </source>
</reference>
<comment type="caution">
    <text evidence="3">The sequence shown here is derived from an EMBL/GenBank/DDBJ whole genome shotgun (WGS) entry which is preliminary data.</text>
</comment>
<keyword evidence="2" id="KW-0704">Schiff base</keyword>
<evidence type="ECO:0000256" key="2">
    <source>
        <dbReference type="ARBA" id="ARBA00023270"/>
    </source>
</evidence>
<dbReference type="SMART" id="SM01130">
    <property type="entry name" value="DHDPS"/>
    <property type="match status" value="1"/>
</dbReference>
<dbReference type="InterPro" id="IPR020624">
    <property type="entry name" value="Schiff_base-form_aldolases_CS"/>
</dbReference>
<sequence>MTLEKTLKDGIYSPVPTFFKNDATQSLDTATQQEHARLLYRSGISGILVGGSTGEAVHLPLEERAAIVKSIRDAVSHSSFKILAGGVGSCVPELCHQAAVYKENGADMMIVLVPGYYGPAITTQSGLEAWFHDLADKSPLPIVVYNYPGVQNGIDLTGETFTRIGMHKNIVGCKLTNFNFPLYTMLGQNEKLKSSNFTPLSGVGQVLLPSLSVNVNGAIDGFSNVFPKCLVRIMELYKAHRYKEALELQDMITRINEMTAATNLIGLKYALNYILPSSIWHPNIHHRVTIFNNVVPWIRRCRDTAVLGNNADHGAGRNQHCVLLLHRRQDSVLLTEPSNTPVFVSWWGHNFSKPRQRTRLACQRYNTSVDQLLAGSLGAPTRIGRDNFRDNSAGNIRNLNTTSVGVAPTDIWSFSELSNLSASLQASFTLEISETKKDCACSKFLDVILSSSSAIELGRKPALLVPMLILMKTLHFLDSACFLLNAARMSSCSRLSTIRRKLSTLLLRSASSSRRLETTGRLKRMSLIKPLEIRGSRPHASLSVDTTILSVLYLPVPSCSTVPSRVLWVLTWARKSAPRL</sequence>
<reference evidence="3" key="2">
    <citation type="submission" date="2021-01" db="EMBL/GenBank/DDBJ databases">
        <authorList>
            <person name="Schikora-Tamarit M.A."/>
        </authorList>
    </citation>
    <scope>NUCLEOTIDE SEQUENCE</scope>
    <source>
        <strain evidence="3">NCAIM Y.01608</strain>
    </source>
</reference>
<dbReference type="InterPro" id="IPR002220">
    <property type="entry name" value="DapA-like"/>
</dbReference>
<dbReference type="PRINTS" id="PR00146">
    <property type="entry name" value="DHPICSNTHASE"/>
</dbReference>
<dbReference type="EMBL" id="JAEUBD010001178">
    <property type="protein sequence ID" value="KAH3665362.1"/>
    <property type="molecule type" value="Genomic_DNA"/>
</dbReference>
<keyword evidence="4" id="KW-1185">Reference proteome</keyword>
<dbReference type="PANTHER" id="PTHR12128">
    <property type="entry name" value="DIHYDRODIPICOLINATE SYNTHASE"/>
    <property type="match status" value="1"/>
</dbReference>
<organism evidence="3 4">
    <name type="scientific">Ogataea polymorpha</name>
    <dbReference type="NCBI Taxonomy" id="460523"/>
    <lineage>
        <taxon>Eukaryota</taxon>
        <taxon>Fungi</taxon>
        <taxon>Dikarya</taxon>
        <taxon>Ascomycota</taxon>
        <taxon>Saccharomycotina</taxon>
        <taxon>Pichiomycetes</taxon>
        <taxon>Pichiales</taxon>
        <taxon>Pichiaceae</taxon>
        <taxon>Ogataea</taxon>
    </lineage>
</organism>